<dbReference type="OrthoDB" id="2501483at2759"/>
<dbReference type="STRING" id="139420.A0A371CJC8"/>
<dbReference type="Proteomes" id="UP000256964">
    <property type="component" value="Unassembled WGS sequence"/>
</dbReference>
<dbReference type="InterPro" id="IPR041539">
    <property type="entry name" value="CxC5"/>
</dbReference>
<sequence length="649" mass="73625">MLLRELAQLVLEYPIYGDIELDDLIQFIHLAKLIRPAIEITQKDKRSPPPRLPQHIHEFLCAALGKSTSEILWYWVGFRAAVWTCREVAARRVDVSAVHEHGLCRGLGTSRDTDDVMTLTEPVSYRATLFTLRDGALPVFTTSLYCHACLRRYHHNYYVEASDSRRTYYDGPPPSIIQVSTHFFVEAEVLELFGNGMVFGWLSARNCARLYNSSLAHPAAHVQNNPLAYGATAHQLPYERDWPYSLELQDEEAMNGFFLYSLLLDAAEHQTHLELPHHLSQKDRLADALHLRNKAMEGVGQEEWPHACDLCFMLMKDESGNLMKVQYAVGDGLSIGRPCCAVHDCKVNLASKRDIYCPEHAYLAQQCAIIGCELPRVPPTQTCTLEAHQAVERAYRSDANRAIHKLRARLRNNGVSVPGEPTAAEEMDDEVLVSCAQRPDDTTVVLCASATCDEKPSGTDITGIKGRFGRRRTHNEQAIMRPCGVYLSRATLFGSEALSGVKEHFKAVFPTAQSRPEIFIYDNNCRLREHLLANGDDYFAETGLPVDVFHFKSKHRATDTQCQLHCNPAAFPDLVNGDKWRVNTSICEESNTWLGGYLAIVRDMEAVRYTFFLDEMIKRRNRWTVKQLERKGHNPWRIPMSCLFPEFAK</sequence>
<dbReference type="Pfam" id="PF18718">
    <property type="entry name" value="CxC5"/>
    <property type="match status" value="1"/>
</dbReference>
<evidence type="ECO:0000313" key="4">
    <source>
        <dbReference type="Proteomes" id="UP000256964"/>
    </source>
</evidence>
<protein>
    <recommendedName>
        <fullName evidence="5">CxC5 like cysteine cluster associated with KDZ domain-containing protein</fullName>
    </recommendedName>
</protein>
<feature type="domain" description="CxC6 like cysteine cluster associated with KDZ" evidence="2">
    <location>
        <begin position="329"/>
        <end position="393"/>
    </location>
</feature>
<keyword evidence="4" id="KW-1185">Reference proteome</keyword>
<accession>A0A371CJC8</accession>
<dbReference type="AlphaFoldDB" id="A0A371CJC8"/>
<proteinExistence type="predicted"/>
<dbReference type="Pfam" id="PF18721">
    <property type="entry name" value="CxC6"/>
    <property type="match status" value="1"/>
</dbReference>
<feature type="domain" description="CxC5 like cysteine cluster associated with KDZ" evidence="1">
    <location>
        <begin position="117"/>
        <end position="215"/>
    </location>
</feature>
<dbReference type="InterPro" id="IPR040898">
    <property type="entry name" value="CxC6"/>
</dbReference>
<organism evidence="3 4">
    <name type="scientific">Lentinus brumalis</name>
    <dbReference type="NCBI Taxonomy" id="2498619"/>
    <lineage>
        <taxon>Eukaryota</taxon>
        <taxon>Fungi</taxon>
        <taxon>Dikarya</taxon>
        <taxon>Basidiomycota</taxon>
        <taxon>Agaricomycotina</taxon>
        <taxon>Agaricomycetes</taxon>
        <taxon>Polyporales</taxon>
        <taxon>Polyporaceae</taxon>
        <taxon>Lentinus</taxon>
    </lineage>
</organism>
<reference evidence="3 4" key="1">
    <citation type="journal article" date="2018" name="Biotechnol. Biofuels">
        <title>Integrative visual omics of the white-rot fungus Polyporus brumalis exposes the biotechnological potential of its oxidative enzymes for delignifying raw plant biomass.</title>
        <authorList>
            <person name="Miyauchi S."/>
            <person name="Rancon A."/>
            <person name="Drula E."/>
            <person name="Hage H."/>
            <person name="Chaduli D."/>
            <person name="Favel A."/>
            <person name="Grisel S."/>
            <person name="Henrissat B."/>
            <person name="Herpoel-Gimbert I."/>
            <person name="Ruiz-Duenas F.J."/>
            <person name="Chevret D."/>
            <person name="Hainaut M."/>
            <person name="Lin J."/>
            <person name="Wang M."/>
            <person name="Pangilinan J."/>
            <person name="Lipzen A."/>
            <person name="Lesage-Meessen L."/>
            <person name="Navarro D."/>
            <person name="Riley R."/>
            <person name="Grigoriev I.V."/>
            <person name="Zhou S."/>
            <person name="Raouche S."/>
            <person name="Rosso M.N."/>
        </authorList>
    </citation>
    <scope>NUCLEOTIDE SEQUENCE [LARGE SCALE GENOMIC DNA]</scope>
    <source>
        <strain evidence="3 4">BRFM 1820</strain>
    </source>
</reference>
<evidence type="ECO:0000313" key="3">
    <source>
        <dbReference type="EMBL" id="RDX40394.1"/>
    </source>
</evidence>
<evidence type="ECO:0000259" key="1">
    <source>
        <dbReference type="Pfam" id="PF18718"/>
    </source>
</evidence>
<gene>
    <name evidence="3" type="ORF">OH76DRAFT_1366306</name>
</gene>
<name>A0A371CJC8_9APHY</name>
<dbReference type="EMBL" id="KZ857558">
    <property type="protein sequence ID" value="RDX40394.1"/>
    <property type="molecule type" value="Genomic_DNA"/>
</dbReference>
<evidence type="ECO:0008006" key="5">
    <source>
        <dbReference type="Google" id="ProtNLM"/>
    </source>
</evidence>
<evidence type="ECO:0000259" key="2">
    <source>
        <dbReference type="Pfam" id="PF18721"/>
    </source>
</evidence>